<proteinExistence type="predicted"/>
<protein>
    <recommendedName>
        <fullName evidence="3">DUF4276 family protein</fullName>
    </recommendedName>
</protein>
<evidence type="ECO:0008006" key="3">
    <source>
        <dbReference type="Google" id="ProtNLM"/>
    </source>
</evidence>
<organism evidence="1 2">
    <name type="scientific">Scytonema hofmannii FACHB-248</name>
    <dbReference type="NCBI Taxonomy" id="1842502"/>
    <lineage>
        <taxon>Bacteria</taxon>
        <taxon>Bacillati</taxon>
        <taxon>Cyanobacteriota</taxon>
        <taxon>Cyanophyceae</taxon>
        <taxon>Nostocales</taxon>
        <taxon>Scytonemataceae</taxon>
        <taxon>Scytonema</taxon>
    </lineage>
</organism>
<sequence>MIEFIVIVESGADARTATKLAERVLTEQIDWLEPDIIKHIFNWSGLQAGTEHSCWSDVKKIINDAKEKLRYKPSRFLGHYNKAVPLKADGAASIKVLNLVDFLQKIRQIKAVIFIRDLDNQPERREGLEQARSEHINRQPKLKIVIGTANPKREAWVLNGFIPSNEEERILEEIKTRLNFDPCIESHRLRSVSQEEPDRVRNPKVIVEQLTGKDMKREQQCWEDTSLKLLRERGVYTGLTAYIQEIEQQLTPIIVSE</sequence>
<evidence type="ECO:0000313" key="1">
    <source>
        <dbReference type="EMBL" id="MBD2603581.1"/>
    </source>
</evidence>
<comment type="caution">
    <text evidence="1">The sequence shown here is derived from an EMBL/GenBank/DDBJ whole genome shotgun (WGS) entry which is preliminary data.</text>
</comment>
<dbReference type="Proteomes" id="UP000660380">
    <property type="component" value="Unassembled WGS sequence"/>
</dbReference>
<keyword evidence="2" id="KW-1185">Reference proteome</keyword>
<reference evidence="1 2" key="1">
    <citation type="journal article" date="2020" name="ISME J.">
        <title>Comparative genomics reveals insights into cyanobacterial evolution and habitat adaptation.</title>
        <authorList>
            <person name="Chen M.Y."/>
            <person name="Teng W.K."/>
            <person name="Zhao L."/>
            <person name="Hu C.X."/>
            <person name="Zhou Y.K."/>
            <person name="Han B.P."/>
            <person name="Song L.R."/>
            <person name="Shu W.S."/>
        </authorList>
    </citation>
    <scope>NUCLEOTIDE SEQUENCE [LARGE SCALE GENOMIC DNA]</scope>
    <source>
        <strain evidence="1 2">FACHB-248</strain>
    </source>
</reference>
<accession>A0ABR8GJN1</accession>
<evidence type="ECO:0000313" key="2">
    <source>
        <dbReference type="Proteomes" id="UP000660380"/>
    </source>
</evidence>
<dbReference type="EMBL" id="JACJTA010000004">
    <property type="protein sequence ID" value="MBD2603581.1"/>
    <property type="molecule type" value="Genomic_DNA"/>
</dbReference>
<gene>
    <name evidence="1" type="ORF">H6G81_03315</name>
</gene>
<name>A0ABR8GJN1_9CYAN</name>